<feature type="transmembrane region" description="Helical" evidence="1">
    <location>
        <begin position="31"/>
        <end position="49"/>
    </location>
</feature>
<sequence>MDKYYEKFMREKEERARHIKALRRKRRIRKAVDILILVIMFAALTIGIAHEGLMLGWLAAWVTAGLIAIGSIWLLIQ</sequence>
<organism evidence="2 3">
    <name type="scientific">Marvinbryantia formatexigens DSM 14469</name>
    <dbReference type="NCBI Taxonomy" id="478749"/>
    <lineage>
        <taxon>Bacteria</taxon>
        <taxon>Bacillati</taxon>
        <taxon>Bacillota</taxon>
        <taxon>Clostridia</taxon>
        <taxon>Lachnospirales</taxon>
        <taxon>Lachnospiraceae</taxon>
        <taxon>Marvinbryantia</taxon>
    </lineage>
</organism>
<evidence type="ECO:0000313" key="3">
    <source>
        <dbReference type="Proteomes" id="UP000005561"/>
    </source>
</evidence>
<feature type="transmembrane region" description="Helical" evidence="1">
    <location>
        <begin position="55"/>
        <end position="76"/>
    </location>
</feature>
<keyword evidence="1" id="KW-0812">Transmembrane</keyword>
<gene>
    <name evidence="2" type="ORF">BRYFOR_07576</name>
</gene>
<keyword evidence="1" id="KW-0472">Membrane</keyword>
<dbReference type="AlphaFoldDB" id="C6LG16"/>
<keyword evidence="1" id="KW-1133">Transmembrane helix</keyword>
<name>C6LG16_9FIRM</name>
<dbReference type="EMBL" id="ACCL02000011">
    <property type="protein sequence ID" value="EET60380.1"/>
    <property type="molecule type" value="Genomic_DNA"/>
</dbReference>
<dbReference type="STRING" id="168384.SAMN05660368_03708"/>
<evidence type="ECO:0000256" key="1">
    <source>
        <dbReference type="SAM" id="Phobius"/>
    </source>
</evidence>
<evidence type="ECO:0000313" key="2">
    <source>
        <dbReference type="EMBL" id="EET60380.1"/>
    </source>
</evidence>
<proteinExistence type="predicted"/>
<dbReference type="Proteomes" id="UP000005561">
    <property type="component" value="Unassembled WGS sequence"/>
</dbReference>
<comment type="caution">
    <text evidence="2">The sequence shown here is derived from an EMBL/GenBank/DDBJ whole genome shotgun (WGS) entry which is preliminary data.</text>
</comment>
<reference evidence="2" key="1">
    <citation type="submission" date="2009-07" db="EMBL/GenBank/DDBJ databases">
        <authorList>
            <person name="Weinstock G."/>
            <person name="Sodergren E."/>
            <person name="Clifton S."/>
            <person name="Fulton L."/>
            <person name="Fulton B."/>
            <person name="Courtney L."/>
            <person name="Fronick C."/>
            <person name="Harrison M."/>
            <person name="Strong C."/>
            <person name="Farmer C."/>
            <person name="Delahaunty K."/>
            <person name="Markovic C."/>
            <person name="Hall O."/>
            <person name="Minx P."/>
            <person name="Tomlinson C."/>
            <person name="Mitreva M."/>
            <person name="Nelson J."/>
            <person name="Hou S."/>
            <person name="Wollam A."/>
            <person name="Pepin K.H."/>
            <person name="Johnson M."/>
            <person name="Bhonagiri V."/>
            <person name="Nash W.E."/>
            <person name="Warren W."/>
            <person name="Chinwalla A."/>
            <person name="Mardis E.R."/>
            <person name="Wilson R.K."/>
        </authorList>
    </citation>
    <scope>NUCLEOTIDE SEQUENCE [LARGE SCALE GENOMIC DNA]</scope>
    <source>
        <strain evidence="2">DSM 14469</strain>
    </source>
</reference>
<protein>
    <submittedName>
        <fullName evidence="2">Uncharacterized protein</fullName>
    </submittedName>
</protein>
<accession>C6LG16</accession>
<keyword evidence="3" id="KW-1185">Reference proteome</keyword>
<dbReference type="RefSeq" id="WP_006862360.1">
    <property type="nucleotide sequence ID" value="NZ_ACCL02000011.1"/>
</dbReference>